<proteinExistence type="predicted"/>
<dbReference type="InParanoid" id="E4XD50"/>
<name>E4XD50_OIKDI</name>
<keyword evidence="1" id="KW-0479">Metal-binding</keyword>
<dbReference type="OrthoDB" id="9885288at2759"/>
<feature type="domain" description="3CxxC-type" evidence="4">
    <location>
        <begin position="98"/>
        <end position="162"/>
    </location>
</feature>
<accession>E4XD50</accession>
<evidence type="ECO:0000256" key="2">
    <source>
        <dbReference type="ARBA" id="ARBA00022771"/>
    </source>
</evidence>
<keyword evidence="2" id="KW-0863">Zinc-finger</keyword>
<dbReference type="InterPro" id="IPR033446">
    <property type="entry name" value="ZCCHC24_Znf-3CxxC"/>
</dbReference>
<dbReference type="Proteomes" id="UP000001307">
    <property type="component" value="Unassembled WGS sequence"/>
</dbReference>
<dbReference type="EMBL" id="FN653038">
    <property type="protein sequence ID" value="CBY24085.1"/>
    <property type="molecule type" value="Genomic_DNA"/>
</dbReference>
<evidence type="ECO:0000313" key="6">
    <source>
        <dbReference type="Proteomes" id="UP000001307"/>
    </source>
</evidence>
<dbReference type="GO" id="GO:0008270">
    <property type="term" value="F:zinc ion binding"/>
    <property type="evidence" value="ECO:0007669"/>
    <property type="project" value="UniProtKB-KW"/>
</dbReference>
<keyword evidence="3" id="KW-0862">Zinc</keyword>
<reference evidence="5" key="1">
    <citation type="journal article" date="2010" name="Science">
        <title>Plasticity of animal genome architecture unmasked by rapid evolution of a pelagic tunicate.</title>
        <authorList>
            <person name="Denoeud F."/>
            <person name="Henriet S."/>
            <person name="Mungpakdee S."/>
            <person name="Aury J.M."/>
            <person name="Da Silva C."/>
            <person name="Brinkmann H."/>
            <person name="Mikhaleva J."/>
            <person name="Olsen L.C."/>
            <person name="Jubin C."/>
            <person name="Canestro C."/>
            <person name="Bouquet J.M."/>
            <person name="Danks G."/>
            <person name="Poulain J."/>
            <person name="Campsteijn C."/>
            <person name="Adamski M."/>
            <person name="Cross I."/>
            <person name="Yadetie F."/>
            <person name="Muffato M."/>
            <person name="Louis A."/>
            <person name="Butcher S."/>
            <person name="Tsagkogeorga G."/>
            <person name="Konrad A."/>
            <person name="Singh S."/>
            <person name="Jensen M.F."/>
            <person name="Cong E.H."/>
            <person name="Eikeseth-Otteraa H."/>
            <person name="Noel B."/>
            <person name="Anthouard V."/>
            <person name="Porcel B.M."/>
            <person name="Kachouri-Lafond R."/>
            <person name="Nishino A."/>
            <person name="Ugolini M."/>
            <person name="Chourrout P."/>
            <person name="Nishida H."/>
            <person name="Aasland R."/>
            <person name="Huzurbazar S."/>
            <person name="Westhof E."/>
            <person name="Delsuc F."/>
            <person name="Lehrach H."/>
            <person name="Reinhardt R."/>
            <person name="Weissenbach J."/>
            <person name="Roy S.W."/>
            <person name="Artiguenave F."/>
            <person name="Postlethwait J.H."/>
            <person name="Manak J.R."/>
            <person name="Thompson E.M."/>
            <person name="Jaillon O."/>
            <person name="Du Pasquier L."/>
            <person name="Boudinot P."/>
            <person name="Liberles D.A."/>
            <person name="Volff J.N."/>
            <person name="Philippe H."/>
            <person name="Lenhard B."/>
            <person name="Roest Crollius H."/>
            <person name="Wincker P."/>
            <person name="Chourrout D."/>
        </authorList>
    </citation>
    <scope>NUCLEOTIDE SEQUENCE [LARGE SCALE GENOMIC DNA]</scope>
</reference>
<dbReference type="SMART" id="SM01328">
    <property type="entry name" value="zf-3CxxC"/>
    <property type="match status" value="1"/>
</dbReference>
<gene>
    <name evidence="5" type="ORF">GSOID_T00008086001</name>
</gene>
<evidence type="ECO:0000256" key="1">
    <source>
        <dbReference type="ARBA" id="ARBA00022723"/>
    </source>
</evidence>
<evidence type="ECO:0000256" key="3">
    <source>
        <dbReference type="ARBA" id="ARBA00022833"/>
    </source>
</evidence>
<dbReference type="Pfam" id="PF17180">
    <property type="entry name" value="Zn_ribbon_3CxxC_2"/>
    <property type="match status" value="1"/>
</dbReference>
<dbReference type="AlphaFoldDB" id="E4XD50"/>
<keyword evidence="6" id="KW-1185">Reference proteome</keyword>
<evidence type="ECO:0000259" key="4">
    <source>
        <dbReference type="SMART" id="SM01328"/>
    </source>
</evidence>
<sequence length="171" mass="20052">MSLLGDNKSSIKRTFKCSKSLCSAKYETEDFDGKTDMKCHCGDDLRWRSRGGTVHRYFRCDECDKDYESLAYKQTKLECPGCDAELHEDKRRTKYYGKLYGQYQCSNCRKKWSSAYAFKRDFQKCTECGNEVLPHQLVEHLKDGKKGDKEHRSDLCGRCMSERPCKFANRR</sequence>
<dbReference type="InterPro" id="IPR027377">
    <property type="entry name" value="ZAR1/RTP1-5-like_Znf-3CxxC"/>
</dbReference>
<organism evidence="5">
    <name type="scientific">Oikopleura dioica</name>
    <name type="common">Tunicate</name>
    <dbReference type="NCBI Taxonomy" id="34765"/>
    <lineage>
        <taxon>Eukaryota</taxon>
        <taxon>Metazoa</taxon>
        <taxon>Chordata</taxon>
        <taxon>Tunicata</taxon>
        <taxon>Appendicularia</taxon>
        <taxon>Copelata</taxon>
        <taxon>Oikopleuridae</taxon>
        <taxon>Oikopleura</taxon>
    </lineage>
</organism>
<protein>
    <recommendedName>
        <fullName evidence="4">3CxxC-type domain-containing protein</fullName>
    </recommendedName>
</protein>
<evidence type="ECO:0000313" key="5">
    <source>
        <dbReference type="EMBL" id="CBY24085.1"/>
    </source>
</evidence>